<keyword evidence="5" id="KW-1185">Reference proteome</keyword>
<keyword evidence="1" id="KW-0285">Flavoprotein</keyword>
<accession>A0ABU1VNT9</accession>
<dbReference type="RefSeq" id="WP_310053336.1">
    <property type="nucleotide sequence ID" value="NZ_JAVDVW010000001.1"/>
</dbReference>
<proteinExistence type="predicted"/>
<dbReference type="PANTHER" id="PTHR43278:SF4">
    <property type="entry name" value="NAD(P)H-DEPENDENT FMN-CONTAINING OXIDOREDUCTASE YWQN-RELATED"/>
    <property type="match status" value="1"/>
</dbReference>
<dbReference type="Pfam" id="PF02525">
    <property type="entry name" value="Flavodoxin_2"/>
    <property type="match status" value="1"/>
</dbReference>
<dbReference type="Proteomes" id="UP001267878">
    <property type="component" value="Unassembled WGS sequence"/>
</dbReference>
<organism evidence="4 5">
    <name type="scientific">Agrilutibacter niabensis</name>
    <dbReference type="NCBI Taxonomy" id="380628"/>
    <lineage>
        <taxon>Bacteria</taxon>
        <taxon>Pseudomonadati</taxon>
        <taxon>Pseudomonadota</taxon>
        <taxon>Gammaproteobacteria</taxon>
        <taxon>Lysobacterales</taxon>
        <taxon>Lysobacteraceae</taxon>
        <taxon>Agrilutibacter</taxon>
    </lineage>
</organism>
<dbReference type="InterPro" id="IPR051796">
    <property type="entry name" value="ISF_SsuE-like"/>
</dbReference>
<reference evidence="4 5" key="1">
    <citation type="submission" date="2023-07" db="EMBL/GenBank/DDBJ databases">
        <title>Sorghum-associated microbial communities from plants grown in Nebraska, USA.</title>
        <authorList>
            <person name="Schachtman D."/>
        </authorList>
    </citation>
    <scope>NUCLEOTIDE SEQUENCE [LARGE SCALE GENOMIC DNA]</scope>
    <source>
        <strain evidence="4 5">BE187</strain>
    </source>
</reference>
<evidence type="ECO:0000256" key="2">
    <source>
        <dbReference type="ARBA" id="ARBA00022643"/>
    </source>
</evidence>
<comment type="caution">
    <text evidence="4">The sequence shown here is derived from an EMBL/GenBank/DDBJ whole genome shotgun (WGS) entry which is preliminary data.</text>
</comment>
<name>A0ABU1VNT9_9GAMM</name>
<evidence type="ECO:0000256" key="1">
    <source>
        <dbReference type="ARBA" id="ARBA00022630"/>
    </source>
</evidence>
<dbReference type="InterPro" id="IPR029039">
    <property type="entry name" value="Flavoprotein-like_sf"/>
</dbReference>
<dbReference type="SUPFAM" id="SSF52218">
    <property type="entry name" value="Flavoproteins"/>
    <property type="match status" value="1"/>
</dbReference>
<dbReference type="PANTHER" id="PTHR43278">
    <property type="entry name" value="NAD(P)H-DEPENDENT FMN-CONTAINING OXIDOREDUCTASE YWQN-RELATED"/>
    <property type="match status" value="1"/>
</dbReference>
<feature type="domain" description="Flavodoxin-like fold" evidence="3">
    <location>
        <begin position="7"/>
        <end position="179"/>
    </location>
</feature>
<evidence type="ECO:0000313" key="4">
    <source>
        <dbReference type="EMBL" id="MDR7099151.1"/>
    </source>
</evidence>
<sequence>MSDTSHNVLFLLGSAREGGNAQFLAQRMAAALPASASHRTLHLDDYPLPAFRDIRHSVGLYPPPQGNERVLAEATLDASDIVIAAPLYWYSVPASVKLYFDYWSAWLRVPGLDFKQQMAGKRLHAVCVVSDEDFSVAEPFARMLELTAGYMGMEWRGMLTGYGNRPGDVAQDAEAVARAERFLLAQAAA</sequence>
<gene>
    <name evidence="4" type="ORF">J2X04_001498</name>
</gene>
<protein>
    <submittedName>
        <fullName evidence="4">Multimeric flavodoxin WrbA</fullName>
    </submittedName>
</protein>
<keyword evidence="2" id="KW-0288">FMN</keyword>
<evidence type="ECO:0000313" key="5">
    <source>
        <dbReference type="Proteomes" id="UP001267878"/>
    </source>
</evidence>
<dbReference type="Gene3D" id="3.40.50.360">
    <property type="match status" value="1"/>
</dbReference>
<dbReference type="EMBL" id="JAVDVW010000001">
    <property type="protein sequence ID" value="MDR7099151.1"/>
    <property type="molecule type" value="Genomic_DNA"/>
</dbReference>
<dbReference type="InterPro" id="IPR003680">
    <property type="entry name" value="Flavodoxin_fold"/>
</dbReference>
<evidence type="ECO:0000259" key="3">
    <source>
        <dbReference type="Pfam" id="PF02525"/>
    </source>
</evidence>